<dbReference type="AlphaFoldDB" id="A0A370GYU4"/>
<feature type="transmembrane region" description="Helical" evidence="5">
    <location>
        <begin position="77"/>
        <end position="104"/>
    </location>
</feature>
<keyword evidence="7" id="KW-1185">Reference proteome</keyword>
<sequence>MAANLNWVDYIILAIFFLSILAGFWRGFIREVVSLITWILAFVVAATFSHPVASAFTSSPAVQGALTQASSSADQPVSYAAIAISFALLFAGTIIVGSILGYVLNMAFQAGVLGIGNRILGGVFGFCRGFIINLVLIFLVQLTPFSQQEIWTQSSLVATYQPTVQWLDSVVSPGLADLKARFGGTVEEVGTKFQGISNSFKPDTEE</sequence>
<dbReference type="PANTHER" id="PTHR36926:SF1">
    <property type="entry name" value="COLICIN V PRODUCTION PROTEIN"/>
    <property type="match status" value="1"/>
</dbReference>
<dbReference type="InterPro" id="IPR052719">
    <property type="entry name" value="CvpA-like"/>
</dbReference>
<evidence type="ECO:0000256" key="1">
    <source>
        <dbReference type="ARBA" id="ARBA00004141"/>
    </source>
</evidence>
<evidence type="ECO:0000313" key="7">
    <source>
        <dbReference type="Proteomes" id="UP000254720"/>
    </source>
</evidence>
<feature type="transmembrane region" description="Helical" evidence="5">
    <location>
        <begin position="35"/>
        <end position="56"/>
    </location>
</feature>
<dbReference type="Pfam" id="PF02674">
    <property type="entry name" value="Colicin_V"/>
    <property type="match status" value="1"/>
</dbReference>
<reference evidence="6 7" key="1">
    <citation type="submission" date="2018-07" db="EMBL/GenBank/DDBJ databases">
        <title>Genomic Encyclopedia of Type Strains, Phase IV (KMG-IV): sequencing the most valuable type-strain genomes for metagenomic binning, comparative biology and taxonomic classification.</title>
        <authorList>
            <person name="Goeker M."/>
        </authorList>
    </citation>
    <scope>NUCLEOTIDE SEQUENCE [LARGE SCALE GENOMIC DNA]</scope>
    <source>
        <strain evidence="6 7">DSM 16500</strain>
    </source>
</reference>
<name>A0A370GYU4_9COXI</name>
<dbReference type="PANTHER" id="PTHR36926">
    <property type="entry name" value="COLICIN V PRODUCTION PROTEIN"/>
    <property type="match status" value="1"/>
</dbReference>
<gene>
    <name evidence="6" type="ORF">C8D86_101107</name>
</gene>
<dbReference type="Proteomes" id="UP000254720">
    <property type="component" value="Unassembled WGS sequence"/>
</dbReference>
<dbReference type="GO" id="GO:0009403">
    <property type="term" value="P:toxin biosynthetic process"/>
    <property type="evidence" value="ECO:0007669"/>
    <property type="project" value="InterPro"/>
</dbReference>
<evidence type="ECO:0000256" key="4">
    <source>
        <dbReference type="ARBA" id="ARBA00023136"/>
    </source>
</evidence>
<dbReference type="GO" id="GO:0016020">
    <property type="term" value="C:membrane"/>
    <property type="evidence" value="ECO:0007669"/>
    <property type="project" value="UniProtKB-SubCell"/>
</dbReference>
<dbReference type="EMBL" id="QQAX01000001">
    <property type="protein sequence ID" value="RDI48828.1"/>
    <property type="molecule type" value="Genomic_DNA"/>
</dbReference>
<keyword evidence="3 5" id="KW-1133">Transmembrane helix</keyword>
<dbReference type="RefSeq" id="WP_114833340.1">
    <property type="nucleotide sequence ID" value="NZ_LR699114.1"/>
</dbReference>
<proteinExistence type="predicted"/>
<accession>A0A370GYU4</accession>
<dbReference type="InterPro" id="IPR003825">
    <property type="entry name" value="Colicin-V_CvpA"/>
</dbReference>
<feature type="transmembrane region" description="Helical" evidence="5">
    <location>
        <begin position="119"/>
        <end position="140"/>
    </location>
</feature>
<keyword evidence="4 5" id="KW-0472">Membrane</keyword>
<evidence type="ECO:0000256" key="5">
    <source>
        <dbReference type="SAM" id="Phobius"/>
    </source>
</evidence>
<evidence type="ECO:0000256" key="2">
    <source>
        <dbReference type="ARBA" id="ARBA00022692"/>
    </source>
</evidence>
<protein>
    <submittedName>
        <fullName evidence="6">Membrane protein required for colicin V production</fullName>
    </submittedName>
</protein>
<feature type="transmembrane region" description="Helical" evidence="5">
    <location>
        <begin position="7"/>
        <end position="29"/>
    </location>
</feature>
<evidence type="ECO:0000256" key="3">
    <source>
        <dbReference type="ARBA" id="ARBA00022989"/>
    </source>
</evidence>
<comment type="caution">
    <text evidence="6">The sequence shown here is derived from an EMBL/GenBank/DDBJ whole genome shotgun (WGS) entry which is preliminary data.</text>
</comment>
<dbReference type="OrthoDB" id="9810601at2"/>
<evidence type="ECO:0000313" key="6">
    <source>
        <dbReference type="EMBL" id="RDI48828.1"/>
    </source>
</evidence>
<keyword evidence="2 5" id="KW-0812">Transmembrane</keyword>
<organism evidence="6 7">
    <name type="scientific">Aquicella lusitana</name>
    <dbReference type="NCBI Taxonomy" id="254246"/>
    <lineage>
        <taxon>Bacteria</taxon>
        <taxon>Pseudomonadati</taxon>
        <taxon>Pseudomonadota</taxon>
        <taxon>Gammaproteobacteria</taxon>
        <taxon>Legionellales</taxon>
        <taxon>Coxiellaceae</taxon>
        <taxon>Aquicella</taxon>
    </lineage>
</organism>
<comment type="subcellular location">
    <subcellularLocation>
        <location evidence="1">Membrane</location>
        <topology evidence="1">Multi-pass membrane protein</topology>
    </subcellularLocation>
</comment>